<dbReference type="Proteomes" id="UP000596661">
    <property type="component" value="Chromosome 7"/>
</dbReference>
<proteinExistence type="predicted"/>
<dbReference type="EMBL" id="UZAU01000661">
    <property type="status" value="NOT_ANNOTATED_CDS"/>
    <property type="molecule type" value="Genomic_DNA"/>
</dbReference>
<reference evidence="1" key="2">
    <citation type="submission" date="2021-03" db="UniProtKB">
        <authorList>
            <consortium name="EnsemblPlants"/>
        </authorList>
    </citation>
    <scope>IDENTIFICATION</scope>
</reference>
<protein>
    <submittedName>
        <fullName evidence="1">Uncharacterized protein</fullName>
    </submittedName>
</protein>
<sequence length="151" mass="17433">MGLLEHHGFYSVRSAYKLIQAQKGNWIATNSSGFWRKLWNLKVPLKALNLRLLIGVRIVATDFCSWFDQILQRCSKDKYAEVIMLCWELWKAQNELVWNQKYATIDVARDSQGELEMAKSHIFAGIGVLNLAEAISIRKRKIGLKLNHSEK</sequence>
<dbReference type="AlphaFoldDB" id="A0A803Q238"/>
<organism evidence="1 2">
    <name type="scientific">Cannabis sativa</name>
    <name type="common">Hemp</name>
    <name type="synonym">Marijuana</name>
    <dbReference type="NCBI Taxonomy" id="3483"/>
    <lineage>
        <taxon>Eukaryota</taxon>
        <taxon>Viridiplantae</taxon>
        <taxon>Streptophyta</taxon>
        <taxon>Embryophyta</taxon>
        <taxon>Tracheophyta</taxon>
        <taxon>Spermatophyta</taxon>
        <taxon>Magnoliopsida</taxon>
        <taxon>eudicotyledons</taxon>
        <taxon>Gunneridae</taxon>
        <taxon>Pentapetalae</taxon>
        <taxon>rosids</taxon>
        <taxon>fabids</taxon>
        <taxon>Rosales</taxon>
        <taxon>Cannabaceae</taxon>
        <taxon>Cannabis</taxon>
    </lineage>
</organism>
<keyword evidence="2" id="KW-1185">Reference proteome</keyword>
<accession>A0A803Q238</accession>
<dbReference type="EnsemblPlants" id="evm.model.07.1298">
    <property type="protein sequence ID" value="cds.evm.model.07.1298"/>
    <property type="gene ID" value="evm.TU.07.1298"/>
</dbReference>
<evidence type="ECO:0000313" key="2">
    <source>
        <dbReference type="Proteomes" id="UP000596661"/>
    </source>
</evidence>
<dbReference type="Gramene" id="evm.model.07.1298">
    <property type="protein sequence ID" value="cds.evm.model.07.1298"/>
    <property type="gene ID" value="evm.TU.07.1298"/>
</dbReference>
<name>A0A803Q238_CANSA</name>
<reference evidence="1" key="1">
    <citation type="submission" date="2018-11" db="EMBL/GenBank/DDBJ databases">
        <authorList>
            <person name="Grassa J C."/>
        </authorList>
    </citation>
    <scope>NUCLEOTIDE SEQUENCE [LARGE SCALE GENOMIC DNA]</scope>
</reference>
<evidence type="ECO:0000313" key="1">
    <source>
        <dbReference type="EnsemblPlants" id="cds.evm.model.07.1298"/>
    </source>
</evidence>